<evidence type="ECO:0000313" key="2">
    <source>
        <dbReference type="Proteomes" id="UP000092932"/>
    </source>
</evidence>
<evidence type="ECO:0008006" key="3">
    <source>
        <dbReference type="Google" id="ProtNLM"/>
    </source>
</evidence>
<keyword evidence="2" id="KW-1185">Reference proteome</keyword>
<dbReference type="OrthoDB" id="507950at2"/>
<evidence type="ECO:0000313" key="1">
    <source>
        <dbReference type="EMBL" id="ANY18664.1"/>
    </source>
</evidence>
<dbReference type="Proteomes" id="UP000092932">
    <property type="component" value="Chromosome"/>
</dbReference>
<dbReference type="AlphaFoldDB" id="A0A1B2A9B1"/>
<organism evidence="1 2">
    <name type="scientific">Tsuneonella dongtanensis</name>
    <dbReference type="NCBI Taxonomy" id="692370"/>
    <lineage>
        <taxon>Bacteria</taxon>
        <taxon>Pseudomonadati</taxon>
        <taxon>Pseudomonadota</taxon>
        <taxon>Alphaproteobacteria</taxon>
        <taxon>Sphingomonadales</taxon>
        <taxon>Erythrobacteraceae</taxon>
        <taxon>Tsuneonella</taxon>
    </lineage>
</organism>
<gene>
    <name evidence="1" type="ORF">A6F68_00128</name>
</gene>
<dbReference type="EMBL" id="CP016591">
    <property type="protein sequence ID" value="ANY18664.1"/>
    <property type="molecule type" value="Genomic_DNA"/>
</dbReference>
<protein>
    <recommendedName>
        <fullName evidence="3">DUF3800 domain-containing protein</fullName>
    </recommendedName>
</protein>
<reference evidence="1 2" key="1">
    <citation type="submission" date="2016-07" db="EMBL/GenBank/DDBJ databases">
        <title>Complete genome sequence of Altererythrobacter dongtanensis KCTC 22672, a type strain with esterase isolated from tidal flat.</title>
        <authorList>
            <person name="Cheng H."/>
            <person name="Wu Y.-H."/>
            <person name="Zhou P."/>
            <person name="Huo Y.-Y."/>
            <person name="Wang C.-S."/>
            <person name="Xu X.-W."/>
        </authorList>
    </citation>
    <scope>NUCLEOTIDE SEQUENCE [LARGE SCALE GENOMIC DNA]</scope>
    <source>
        <strain evidence="1 2">KCTC 22672</strain>
    </source>
</reference>
<accession>A0A1B2A9B1</accession>
<dbReference type="KEGG" id="ado:A6F68_00128"/>
<proteinExistence type="predicted"/>
<sequence length="260" mass="29845">MYRLYIDEVGTDDVQSVSEDNERYLSLTGVAMQVAEARDELAPRFAAIKATVFNHDPDDPIIFHRKKIVKSNGAFSGLREQQRRDEFDALILSAMADCQYRVITALIDKKAMLAKWRWTNKQPYHYLIEVLVEKYVQFLERQGAIGDIMPEGRLGKKDERLQSAFIEVKSKGTFYVSRDRMKERIPSSHLKFRYKRDNVAGLQLADLIAHPSHMLIRARMGHEVSLGSFCKQVEALLKSQKYDRSPSSGAIVGYGMKWLP</sequence>
<dbReference type="InterPro" id="IPR024524">
    <property type="entry name" value="DUF3800"/>
</dbReference>
<name>A0A1B2A9B1_9SPHN</name>
<dbReference type="Pfam" id="PF12686">
    <property type="entry name" value="DUF3800"/>
    <property type="match status" value="1"/>
</dbReference>
<dbReference type="RefSeq" id="WP_067674896.1">
    <property type="nucleotide sequence ID" value="NZ_CP016591.1"/>
</dbReference>